<dbReference type="OrthoDB" id="3237994at2759"/>
<accession>A0A0B7FSQ4</accession>
<evidence type="ECO:0000256" key="1">
    <source>
        <dbReference type="SAM" id="MobiDB-lite"/>
    </source>
</evidence>
<feature type="compositionally biased region" description="Polar residues" evidence="1">
    <location>
        <begin position="19"/>
        <end position="37"/>
    </location>
</feature>
<feature type="compositionally biased region" description="Polar residues" evidence="1">
    <location>
        <begin position="1"/>
        <end position="11"/>
    </location>
</feature>
<sequence>MRKQVRTTTNCDDADAKSWLSSPAPSDAGSTGSSKSVRISESDDHMKPGQYAPHAPIRPPKKVLKHVWPEDSLFDDSVPIRAAQLAIEDIFIAFIRAVKHFKCPQRLTFSLEFENVLVLVNAGKNVPFIEQLTKLGALRTALANIPTHGHDQVIDRHQVAVSAVERAILKMRDHQITLYLDFIHQTFICYVETFTFPSELGFSSNMRDASDLPHTRRKMIIIDQFNKLDVLRARLAGAGRYAEGQLKDKLMSIDNAIVQFLQEMAQHCDYLYEIFGRPMNARLT</sequence>
<dbReference type="EMBL" id="LN679103">
    <property type="protein sequence ID" value="CEL59253.1"/>
    <property type="molecule type" value="Genomic_DNA"/>
</dbReference>
<keyword evidence="3" id="KW-1185">Reference proteome</keyword>
<feature type="region of interest" description="Disordered" evidence="1">
    <location>
        <begin position="1"/>
        <end position="57"/>
    </location>
</feature>
<dbReference type="AlphaFoldDB" id="A0A0B7FSQ4"/>
<feature type="compositionally biased region" description="Basic and acidic residues" evidence="1">
    <location>
        <begin position="38"/>
        <end position="47"/>
    </location>
</feature>
<protein>
    <submittedName>
        <fullName evidence="2">Uncharacterized protein</fullName>
    </submittedName>
</protein>
<gene>
    <name evidence="2" type="ORF">RSOLAG1IB_03186</name>
</gene>
<dbReference type="Proteomes" id="UP000059188">
    <property type="component" value="Unassembled WGS sequence"/>
</dbReference>
<proteinExistence type="predicted"/>
<evidence type="ECO:0000313" key="2">
    <source>
        <dbReference type="EMBL" id="CEL59253.1"/>
    </source>
</evidence>
<reference evidence="2 3" key="1">
    <citation type="submission" date="2014-11" db="EMBL/GenBank/DDBJ databases">
        <authorList>
            <person name="Wibberg Daniel"/>
        </authorList>
    </citation>
    <scope>NUCLEOTIDE SEQUENCE [LARGE SCALE GENOMIC DNA]</scope>
    <source>
        <strain evidence="2">Rhizoctonia solani AG1-IB 7/3/14</strain>
    </source>
</reference>
<evidence type="ECO:0000313" key="3">
    <source>
        <dbReference type="Proteomes" id="UP000059188"/>
    </source>
</evidence>
<name>A0A0B7FSQ4_THACB</name>
<organism evidence="2 3">
    <name type="scientific">Thanatephorus cucumeris (strain AG1-IB / isolate 7/3/14)</name>
    <name type="common">Lettuce bottom rot fungus</name>
    <name type="synonym">Rhizoctonia solani</name>
    <dbReference type="NCBI Taxonomy" id="1108050"/>
    <lineage>
        <taxon>Eukaryota</taxon>
        <taxon>Fungi</taxon>
        <taxon>Dikarya</taxon>
        <taxon>Basidiomycota</taxon>
        <taxon>Agaricomycotina</taxon>
        <taxon>Agaricomycetes</taxon>
        <taxon>Cantharellales</taxon>
        <taxon>Ceratobasidiaceae</taxon>
        <taxon>Rhizoctonia</taxon>
        <taxon>Rhizoctonia solani AG-1</taxon>
    </lineage>
</organism>